<feature type="region of interest" description="Disordered" evidence="6">
    <location>
        <begin position="688"/>
        <end position="855"/>
    </location>
</feature>
<evidence type="ECO:0000259" key="8">
    <source>
        <dbReference type="PROSITE" id="PS51011"/>
    </source>
</evidence>
<dbReference type="OrthoDB" id="338531at2759"/>
<dbReference type="GO" id="GO:0008270">
    <property type="term" value="F:zinc ion binding"/>
    <property type="evidence" value="ECO:0007669"/>
    <property type="project" value="UniProtKB-KW"/>
</dbReference>
<reference evidence="10" key="1">
    <citation type="submission" date="2020-09" db="EMBL/GenBank/DDBJ databases">
        <authorList>
            <person name="Kikuchi T."/>
        </authorList>
    </citation>
    <scope>NUCLEOTIDE SEQUENCE</scope>
    <source>
        <strain evidence="10">SH1</strain>
    </source>
</reference>
<dbReference type="Pfam" id="PF01388">
    <property type="entry name" value="ARID"/>
    <property type="match status" value="1"/>
</dbReference>
<dbReference type="Proteomes" id="UP000614601">
    <property type="component" value="Unassembled WGS sequence"/>
</dbReference>
<keyword evidence="5" id="KW-0862">Zinc</keyword>
<feature type="domain" description="ARID" evidence="8">
    <location>
        <begin position="24"/>
        <end position="117"/>
    </location>
</feature>
<keyword evidence="11" id="KW-1185">Reference proteome</keyword>
<comment type="caution">
    <text evidence="10">The sequence shown here is derived from an EMBL/GenBank/DDBJ whole genome shotgun (WGS) entry which is preliminary data.</text>
</comment>
<dbReference type="Proteomes" id="UP000783686">
    <property type="component" value="Unassembled WGS sequence"/>
</dbReference>
<dbReference type="EMBL" id="CAJFCW020000002">
    <property type="protein sequence ID" value="CAG9093086.1"/>
    <property type="molecule type" value="Genomic_DNA"/>
</dbReference>
<dbReference type="GO" id="GO:0006355">
    <property type="term" value="P:regulation of DNA-templated transcription"/>
    <property type="evidence" value="ECO:0007669"/>
    <property type="project" value="InterPro"/>
</dbReference>
<dbReference type="EMBL" id="CAJFDH010000002">
    <property type="protein sequence ID" value="CAD5211280.1"/>
    <property type="molecule type" value="Genomic_DNA"/>
</dbReference>
<keyword evidence="4" id="KW-0539">Nucleus</keyword>
<dbReference type="Gene3D" id="3.30.160.60">
    <property type="entry name" value="Classic Zinc Finger"/>
    <property type="match status" value="1"/>
</dbReference>
<dbReference type="InterPro" id="IPR036431">
    <property type="entry name" value="ARID_dom_sf"/>
</dbReference>
<evidence type="ECO:0000313" key="11">
    <source>
        <dbReference type="Proteomes" id="UP000614601"/>
    </source>
</evidence>
<dbReference type="AlphaFoldDB" id="A0A811K8C8"/>
<dbReference type="InterPro" id="IPR001606">
    <property type="entry name" value="ARID_dom"/>
</dbReference>
<evidence type="ECO:0000256" key="6">
    <source>
        <dbReference type="SAM" id="MobiDB-lite"/>
    </source>
</evidence>
<feature type="compositionally biased region" description="Basic residues" evidence="6">
    <location>
        <begin position="821"/>
        <end position="830"/>
    </location>
</feature>
<evidence type="ECO:0000313" key="10">
    <source>
        <dbReference type="EMBL" id="CAD5211280.1"/>
    </source>
</evidence>
<dbReference type="PROSITE" id="PS50157">
    <property type="entry name" value="ZINC_FINGER_C2H2_2"/>
    <property type="match status" value="1"/>
</dbReference>
<dbReference type="InterPro" id="IPR016024">
    <property type="entry name" value="ARM-type_fold"/>
</dbReference>
<dbReference type="GO" id="GO:0006325">
    <property type="term" value="P:chromatin organization"/>
    <property type="evidence" value="ECO:0007669"/>
    <property type="project" value="UniProtKB-KW"/>
</dbReference>
<keyword evidence="3" id="KW-0804">Transcription</keyword>
<organism evidence="10 11">
    <name type="scientific">Bursaphelenchus okinawaensis</name>
    <dbReference type="NCBI Taxonomy" id="465554"/>
    <lineage>
        <taxon>Eukaryota</taxon>
        <taxon>Metazoa</taxon>
        <taxon>Ecdysozoa</taxon>
        <taxon>Nematoda</taxon>
        <taxon>Chromadorea</taxon>
        <taxon>Rhabditida</taxon>
        <taxon>Tylenchina</taxon>
        <taxon>Tylenchomorpha</taxon>
        <taxon>Aphelenchoidea</taxon>
        <taxon>Aphelenchoididae</taxon>
        <taxon>Bursaphelenchus</taxon>
    </lineage>
</organism>
<evidence type="ECO:0000256" key="5">
    <source>
        <dbReference type="PROSITE-ProRule" id="PRU00042"/>
    </source>
</evidence>
<feature type="compositionally biased region" description="Basic and acidic residues" evidence="6">
    <location>
        <begin position="727"/>
        <end position="737"/>
    </location>
</feature>
<feature type="compositionally biased region" description="Polar residues" evidence="6">
    <location>
        <begin position="689"/>
        <end position="698"/>
    </location>
</feature>
<keyword evidence="5" id="KW-0479">Metal-binding</keyword>
<dbReference type="InterPro" id="IPR036388">
    <property type="entry name" value="WH-like_DNA-bd_sf"/>
</dbReference>
<evidence type="ECO:0008006" key="12">
    <source>
        <dbReference type="Google" id="ProtNLM"/>
    </source>
</evidence>
<sequence>MGGRRRLSPSEQYYQSIEETSEIKSRRLQFYHNLRFFYKRKWNVNLTLPVINGIDIDLFKLYDKVSSIGGWHRVTSLERWHEIAQNVLGFGENVAGGEYCAKLIYMRYLSKFEQCESVGDIDDNENEMGSRSRVRGFSTFVSSECPLGNPKRGFVDDDCGYDRIVKGLCSGLPNEEDFCVNLCTVLSAPGPHALQVETCEGIIPLLLAQVAIFDDCSDILEQQFKRRQKEFGRNFDKFWFSVGITDPEVLNLLPDTDGKPTTVEDINLFPALSQVKLTEKAYKLHELRVNQVLNIIRNLSFDEQNRAALAYSFPLMKFLTICMACDDYPIRNSALETLGELASSINLCEDFMASFCYIILRHLRAFLMADDRFLIIRATEILGGLCNVSENESLLCEFFDTEVVERLRDLMTVQDVLICTHVLDSIYMMSGTGKSICDKICDTSKMLPTLVNFTTIEGNKFTASALQGIKVVEYREEVERSQPYQTYAIRNPTALPQSQTVQARLISSVQPVAGASYRPHIVVNSKGEYPLPLPKTALTAQLSKPAEMSSEFRVEHFSKIWIRQNCQSDPSGVVDRGDIYAAYVENFRNTHKILSCSLVNFCKFIKDIFPSIEIKQNPQTKVMCIEGIRFLKKDARVANATPNTKPVESNENIAPEKIKAEIESERCNGVINKKSICNGAIEVKKELNGQCNGGSTKTEIVENGMPKSNGDSKKTGNNGSAQESDDEPHSSVDHEEIVETSDAINGKNDSDESVSSEKNGDSHENGTNEILKGNGVIKEDSGEKEQTVKEHLEQKELLNGYIRKNNKRQSDESLQNGTASKKPKTLKKKPNAVDPVDNGIDSPSTSAVPITPTLPTLSPSKIPQFMCEWDVCTRYFHNGQSMIYHVLHEHLGEVGSSLSLCKWPGCERTPRSRWSMITHLQDHHCNETVLSNAQRKRRDMGDMNYIAQMKKLLETETPATNHAGYSKFAAYDAIRRHAFNFMTKEFTDEQEGPVTKNLRLTSCLILRNLASNSLEARKKIRQYEGLFSYLAMSRMESSSTVAHLLGAISSAEA</sequence>
<dbReference type="SUPFAM" id="SSF46774">
    <property type="entry name" value="ARID-like"/>
    <property type="match status" value="1"/>
</dbReference>
<dbReference type="Gene3D" id="1.10.10.10">
    <property type="entry name" value="Winged helix-like DNA-binding domain superfamily/Winged helix DNA-binding domain"/>
    <property type="match status" value="1"/>
</dbReference>
<dbReference type="PROSITE" id="PS51011">
    <property type="entry name" value="ARID"/>
    <property type="match status" value="1"/>
</dbReference>
<feature type="domain" description="RFX-type winged-helix" evidence="9">
    <location>
        <begin position="558"/>
        <end position="632"/>
    </location>
</feature>
<feature type="compositionally biased region" description="Basic and acidic residues" evidence="6">
    <location>
        <begin position="777"/>
        <end position="796"/>
    </location>
</feature>
<protein>
    <recommendedName>
        <fullName evidence="12">ARID domain-containing protein</fullName>
    </recommendedName>
</protein>
<evidence type="ECO:0000256" key="4">
    <source>
        <dbReference type="ARBA" id="ARBA00023242"/>
    </source>
</evidence>
<dbReference type="SUPFAM" id="SSF48371">
    <property type="entry name" value="ARM repeat"/>
    <property type="match status" value="1"/>
</dbReference>
<dbReference type="InterPro" id="IPR052406">
    <property type="entry name" value="Chromatin_Remodeling_Comp"/>
</dbReference>
<dbReference type="PROSITE" id="PS51526">
    <property type="entry name" value="RFX_DBD"/>
    <property type="match status" value="1"/>
</dbReference>
<dbReference type="SMART" id="SM01014">
    <property type="entry name" value="ARID"/>
    <property type="match status" value="1"/>
</dbReference>
<dbReference type="InterPro" id="IPR011989">
    <property type="entry name" value="ARM-like"/>
</dbReference>
<dbReference type="PANTHER" id="PTHR22970:SF14">
    <property type="entry name" value="AT-RICH INTERACTIVE DOMAIN-CONTAINING PROTEIN 2"/>
    <property type="match status" value="1"/>
</dbReference>
<feature type="domain" description="C2H2-type" evidence="7">
    <location>
        <begin position="865"/>
        <end position="895"/>
    </location>
</feature>
<dbReference type="Gene3D" id="1.25.10.10">
    <property type="entry name" value="Leucine-rich Repeat Variant"/>
    <property type="match status" value="1"/>
</dbReference>
<dbReference type="PROSITE" id="PS00028">
    <property type="entry name" value="ZINC_FINGER_C2H2_1"/>
    <property type="match status" value="1"/>
</dbReference>
<evidence type="ECO:0000256" key="2">
    <source>
        <dbReference type="ARBA" id="ARBA00023015"/>
    </source>
</evidence>
<evidence type="ECO:0000256" key="3">
    <source>
        <dbReference type="ARBA" id="ARBA00023163"/>
    </source>
</evidence>
<keyword evidence="5" id="KW-0863">Zinc-finger</keyword>
<dbReference type="GO" id="GO:0003677">
    <property type="term" value="F:DNA binding"/>
    <property type="evidence" value="ECO:0007669"/>
    <property type="project" value="InterPro"/>
</dbReference>
<evidence type="ECO:0000259" key="7">
    <source>
        <dbReference type="PROSITE" id="PS50157"/>
    </source>
</evidence>
<dbReference type="SMART" id="SM00501">
    <property type="entry name" value="BRIGHT"/>
    <property type="match status" value="1"/>
</dbReference>
<name>A0A811K8C8_9BILA</name>
<dbReference type="SMART" id="SM00355">
    <property type="entry name" value="ZnF_C2H2"/>
    <property type="match status" value="2"/>
</dbReference>
<dbReference type="InterPro" id="IPR013087">
    <property type="entry name" value="Znf_C2H2_type"/>
</dbReference>
<dbReference type="CDD" id="cd16100">
    <property type="entry name" value="ARID"/>
    <property type="match status" value="1"/>
</dbReference>
<proteinExistence type="predicted"/>
<dbReference type="PANTHER" id="PTHR22970">
    <property type="entry name" value="AT-RICH INTERACTIVE DOMAIN-CONTAINING PROTEIN 2"/>
    <property type="match status" value="1"/>
</dbReference>
<accession>A0A811K8C8</accession>
<keyword evidence="1" id="KW-0156">Chromatin regulator</keyword>
<dbReference type="Pfam" id="PF02257">
    <property type="entry name" value="RFX_DNA_binding"/>
    <property type="match status" value="1"/>
</dbReference>
<evidence type="ECO:0000256" key="1">
    <source>
        <dbReference type="ARBA" id="ARBA00022853"/>
    </source>
</evidence>
<evidence type="ECO:0000259" key="9">
    <source>
        <dbReference type="PROSITE" id="PS51526"/>
    </source>
</evidence>
<dbReference type="Gene3D" id="1.10.150.60">
    <property type="entry name" value="ARID DNA-binding domain"/>
    <property type="match status" value="1"/>
</dbReference>
<keyword evidence="2" id="KW-0805">Transcription regulation</keyword>
<gene>
    <name evidence="10" type="ORF">BOKJ2_LOCUS3615</name>
</gene>
<dbReference type="InterPro" id="IPR003150">
    <property type="entry name" value="DNA-bd_RFX"/>
</dbReference>